<dbReference type="InterPro" id="IPR017937">
    <property type="entry name" value="Thioredoxin_CS"/>
</dbReference>
<dbReference type="InterPro" id="IPR050553">
    <property type="entry name" value="Thioredoxin_ResA/DsbE_sf"/>
</dbReference>
<dbReference type="PANTHER" id="PTHR42852">
    <property type="entry name" value="THIOL:DISULFIDE INTERCHANGE PROTEIN DSBE"/>
    <property type="match status" value="1"/>
</dbReference>
<keyword evidence="2" id="KW-0201">Cytochrome c-type biogenesis</keyword>
<dbReference type="Pfam" id="PF00578">
    <property type="entry name" value="AhpC-TSA"/>
    <property type="match status" value="1"/>
</dbReference>
<proteinExistence type="predicted"/>
<evidence type="ECO:0000256" key="5">
    <source>
        <dbReference type="ARBA" id="ARBA00023284"/>
    </source>
</evidence>
<evidence type="ECO:0000256" key="2">
    <source>
        <dbReference type="ARBA" id="ARBA00022748"/>
    </source>
</evidence>
<reference evidence="8" key="2">
    <citation type="submission" date="2021-09" db="EMBL/GenBank/DDBJ databases">
        <authorList>
            <person name="Gilroy R."/>
        </authorList>
    </citation>
    <scope>NUCLEOTIDE SEQUENCE</scope>
    <source>
        <strain evidence="8">ChiGjej1B1-18357</strain>
    </source>
</reference>
<dbReference type="PANTHER" id="PTHR42852:SF6">
    <property type="entry name" value="THIOL:DISULFIDE INTERCHANGE PROTEIN DSBE"/>
    <property type="match status" value="1"/>
</dbReference>
<feature type="compositionally biased region" description="Low complexity" evidence="6">
    <location>
        <begin position="34"/>
        <end position="44"/>
    </location>
</feature>
<keyword evidence="3" id="KW-0735">Signal-anchor</keyword>
<dbReference type="AlphaFoldDB" id="A0A921F5T4"/>
<dbReference type="GO" id="GO:0017004">
    <property type="term" value="P:cytochrome complex assembly"/>
    <property type="evidence" value="ECO:0007669"/>
    <property type="project" value="UniProtKB-KW"/>
</dbReference>
<evidence type="ECO:0000313" key="8">
    <source>
        <dbReference type="EMBL" id="HJE90968.1"/>
    </source>
</evidence>
<evidence type="ECO:0000256" key="1">
    <source>
        <dbReference type="ARBA" id="ARBA00004196"/>
    </source>
</evidence>
<dbReference type="Proteomes" id="UP000776650">
    <property type="component" value="Unassembled WGS sequence"/>
</dbReference>
<dbReference type="InterPro" id="IPR000866">
    <property type="entry name" value="AhpC/TSA"/>
</dbReference>
<evidence type="ECO:0000256" key="4">
    <source>
        <dbReference type="ARBA" id="ARBA00023157"/>
    </source>
</evidence>
<evidence type="ECO:0000313" key="9">
    <source>
        <dbReference type="Proteomes" id="UP000776650"/>
    </source>
</evidence>
<evidence type="ECO:0000256" key="6">
    <source>
        <dbReference type="SAM" id="MobiDB-lite"/>
    </source>
</evidence>
<protein>
    <submittedName>
        <fullName evidence="8">TlpA family protein disulfide reductase</fullName>
    </submittedName>
</protein>
<reference evidence="8" key="1">
    <citation type="journal article" date="2021" name="PeerJ">
        <title>Extensive microbial diversity within the chicken gut microbiome revealed by metagenomics and culture.</title>
        <authorList>
            <person name="Gilroy R."/>
            <person name="Ravi A."/>
            <person name="Getino M."/>
            <person name="Pursley I."/>
            <person name="Horton D.L."/>
            <person name="Alikhan N.F."/>
            <person name="Baker D."/>
            <person name="Gharbi K."/>
            <person name="Hall N."/>
            <person name="Watson M."/>
            <person name="Adriaenssens E.M."/>
            <person name="Foster-Nyarko E."/>
            <person name="Jarju S."/>
            <person name="Secka A."/>
            <person name="Antonio M."/>
            <person name="Oren A."/>
            <person name="Chaudhuri R.R."/>
            <person name="La Ragione R."/>
            <person name="Hildebrand F."/>
            <person name="Pallen M.J."/>
        </authorList>
    </citation>
    <scope>NUCLEOTIDE SEQUENCE</scope>
    <source>
        <strain evidence="8">ChiGjej1B1-18357</strain>
    </source>
</reference>
<name>A0A921F5T4_9ACTN</name>
<organism evidence="8 9">
    <name type="scientific">Dietzia timorensis</name>
    <dbReference type="NCBI Taxonomy" id="499555"/>
    <lineage>
        <taxon>Bacteria</taxon>
        <taxon>Bacillati</taxon>
        <taxon>Actinomycetota</taxon>
        <taxon>Actinomycetes</taxon>
        <taxon>Mycobacteriales</taxon>
        <taxon>Dietziaceae</taxon>
        <taxon>Dietzia</taxon>
    </lineage>
</organism>
<dbReference type="Gene3D" id="3.40.30.10">
    <property type="entry name" value="Glutaredoxin"/>
    <property type="match status" value="1"/>
</dbReference>
<dbReference type="EMBL" id="DYXM01000147">
    <property type="protein sequence ID" value="HJE90968.1"/>
    <property type="molecule type" value="Genomic_DNA"/>
</dbReference>
<keyword evidence="4" id="KW-1015">Disulfide bond</keyword>
<evidence type="ECO:0000256" key="3">
    <source>
        <dbReference type="ARBA" id="ARBA00022968"/>
    </source>
</evidence>
<feature type="domain" description="Thioredoxin" evidence="7">
    <location>
        <begin position="70"/>
        <end position="227"/>
    </location>
</feature>
<feature type="region of interest" description="Disordered" evidence="6">
    <location>
        <begin position="30"/>
        <end position="57"/>
    </location>
</feature>
<comment type="caution">
    <text evidence="8">The sequence shown here is derived from an EMBL/GenBank/DDBJ whole genome shotgun (WGS) entry which is preliminary data.</text>
</comment>
<dbReference type="PROSITE" id="PS51352">
    <property type="entry name" value="THIOREDOXIN_2"/>
    <property type="match status" value="1"/>
</dbReference>
<dbReference type="InterPro" id="IPR013766">
    <property type="entry name" value="Thioredoxin_domain"/>
</dbReference>
<dbReference type="GO" id="GO:0030313">
    <property type="term" value="C:cell envelope"/>
    <property type="evidence" value="ECO:0007669"/>
    <property type="project" value="UniProtKB-SubCell"/>
</dbReference>
<dbReference type="InterPro" id="IPR036249">
    <property type="entry name" value="Thioredoxin-like_sf"/>
</dbReference>
<evidence type="ECO:0000259" key="7">
    <source>
        <dbReference type="PROSITE" id="PS51352"/>
    </source>
</evidence>
<accession>A0A921F5T4</accession>
<keyword evidence="3" id="KW-0812">Transmembrane</keyword>
<dbReference type="RefSeq" id="WP_303912557.1">
    <property type="nucleotide sequence ID" value="NZ_DYXM01000147.1"/>
</dbReference>
<sequence length="231" mass="23338">MSSSARWSIVAVIVVAALVAALWSTLGSSEQEQPANDAGPAAPGSSGGVTPGPYRPADAALRSEVGLPSCPAGQAAGEDAAPDAAADAGPLGAVSLVCMADGEEKTFAEIAAGKPTLINLWAYWCEPCRRELPALRDAQEELGDSAQIVLVHADPDEAKGLKMLQELGVTELPSLVDAGGDIAEAAGAPPVLPVNILVAPDGTVAKVLPQLMRGPEDVVDAVDTYLGQGVS</sequence>
<dbReference type="CDD" id="cd02966">
    <property type="entry name" value="TlpA_like_family"/>
    <property type="match status" value="1"/>
</dbReference>
<keyword evidence="5" id="KW-0676">Redox-active center</keyword>
<dbReference type="GO" id="GO:0016209">
    <property type="term" value="F:antioxidant activity"/>
    <property type="evidence" value="ECO:0007669"/>
    <property type="project" value="InterPro"/>
</dbReference>
<dbReference type="SUPFAM" id="SSF52833">
    <property type="entry name" value="Thioredoxin-like"/>
    <property type="match status" value="1"/>
</dbReference>
<comment type="subcellular location">
    <subcellularLocation>
        <location evidence="1">Cell envelope</location>
    </subcellularLocation>
</comment>
<dbReference type="GO" id="GO:0016491">
    <property type="term" value="F:oxidoreductase activity"/>
    <property type="evidence" value="ECO:0007669"/>
    <property type="project" value="InterPro"/>
</dbReference>
<dbReference type="PROSITE" id="PS00194">
    <property type="entry name" value="THIOREDOXIN_1"/>
    <property type="match status" value="1"/>
</dbReference>
<gene>
    <name evidence="8" type="ORF">K8V11_08165</name>
</gene>